<dbReference type="EMBL" id="NESQ01000216">
    <property type="protein sequence ID" value="PUU75738.1"/>
    <property type="molecule type" value="Genomic_DNA"/>
</dbReference>
<keyword evidence="3" id="KW-1185">Reference proteome</keyword>
<sequence length="89" mass="10185">MRNGEMGVLGLLVVSKCLATTREDHEVPRNFFASFHSSKKMLVTEGFLISHYITNRRPFCLALIYSKPEPVRQMILVMIHENNMTTESA</sequence>
<feature type="chain" id="PRO_5015700501" description="Secreted protein" evidence="1">
    <location>
        <begin position="20"/>
        <end position="89"/>
    </location>
</feature>
<comment type="caution">
    <text evidence="2">The sequence shown here is derived from an EMBL/GenBank/DDBJ whole genome shotgun (WGS) entry which is preliminary data.</text>
</comment>
<name>A0A2T6ZJR3_TUBBO</name>
<evidence type="ECO:0000256" key="1">
    <source>
        <dbReference type="SAM" id="SignalP"/>
    </source>
</evidence>
<dbReference type="AlphaFoldDB" id="A0A2T6ZJR3"/>
<evidence type="ECO:0000313" key="2">
    <source>
        <dbReference type="EMBL" id="PUU75738.1"/>
    </source>
</evidence>
<proteinExistence type="predicted"/>
<evidence type="ECO:0008006" key="4">
    <source>
        <dbReference type="Google" id="ProtNLM"/>
    </source>
</evidence>
<accession>A0A2T6ZJR3</accession>
<protein>
    <recommendedName>
        <fullName evidence="4">Secreted protein</fullName>
    </recommendedName>
</protein>
<organism evidence="2 3">
    <name type="scientific">Tuber borchii</name>
    <name type="common">White truffle</name>
    <dbReference type="NCBI Taxonomy" id="42251"/>
    <lineage>
        <taxon>Eukaryota</taxon>
        <taxon>Fungi</taxon>
        <taxon>Dikarya</taxon>
        <taxon>Ascomycota</taxon>
        <taxon>Pezizomycotina</taxon>
        <taxon>Pezizomycetes</taxon>
        <taxon>Pezizales</taxon>
        <taxon>Tuberaceae</taxon>
        <taxon>Tuber</taxon>
    </lineage>
</organism>
<feature type="signal peptide" evidence="1">
    <location>
        <begin position="1"/>
        <end position="19"/>
    </location>
</feature>
<gene>
    <name evidence="2" type="ORF">B9Z19DRAFT_1089711</name>
</gene>
<dbReference type="Proteomes" id="UP000244722">
    <property type="component" value="Unassembled WGS sequence"/>
</dbReference>
<evidence type="ECO:0000313" key="3">
    <source>
        <dbReference type="Proteomes" id="UP000244722"/>
    </source>
</evidence>
<keyword evidence="1" id="KW-0732">Signal</keyword>
<reference evidence="2 3" key="1">
    <citation type="submission" date="2017-04" db="EMBL/GenBank/DDBJ databases">
        <title>Draft genome sequence of Tuber borchii Vittad., a whitish edible truffle.</title>
        <authorList>
            <consortium name="DOE Joint Genome Institute"/>
            <person name="Murat C."/>
            <person name="Kuo A."/>
            <person name="Barry K.W."/>
            <person name="Clum A."/>
            <person name="Dockter R.B."/>
            <person name="Fauchery L."/>
            <person name="Iotti M."/>
            <person name="Kohler A."/>
            <person name="Labutti K."/>
            <person name="Lindquist E.A."/>
            <person name="Lipzen A."/>
            <person name="Ohm R.A."/>
            <person name="Wang M."/>
            <person name="Grigoriev I.V."/>
            <person name="Zambonelli A."/>
            <person name="Martin F.M."/>
        </authorList>
    </citation>
    <scope>NUCLEOTIDE SEQUENCE [LARGE SCALE GENOMIC DNA]</scope>
    <source>
        <strain evidence="2 3">Tbo3840</strain>
    </source>
</reference>